<dbReference type="Proteomes" id="UP000184612">
    <property type="component" value="Unassembled WGS sequence"/>
</dbReference>
<keyword evidence="1" id="KW-0472">Membrane</keyword>
<evidence type="ECO:0000256" key="1">
    <source>
        <dbReference type="SAM" id="Phobius"/>
    </source>
</evidence>
<proteinExistence type="predicted"/>
<reference evidence="2 3" key="1">
    <citation type="submission" date="2016-12" db="EMBL/GenBank/DDBJ databases">
        <authorList>
            <person name="Song W.-J."/>
            <person name="Kurnit D.M."/>
        </authorList>
    </citation>
    <scope>NUCLEOTIDE SEQUENCE [LARGE SCALE GENOMIC DNA]</scope>
    <source>
        <strain evidence="2 3">DSM 12503</strain>
    </source>
</reference>
<dbReference type="AlphaFoldDB" id="A0A1M7YNI3"/>
<name>A0A1M7YNI3_9FIRM</name>
<sequence length="103" mass="11829">MAIKRPRMNNNYSKTANLISFFLLIAIAGLIDNILFRILGIFIFSSIFEISYEIIFNKKEFLLVMNAIKDEKDIKQKLAGIIALLFIPLFTTILAVIFNLLIM</sequence>
<dbReference type="RefSeq" id="WP_073591277.1">
    <property type="nucleotide sequence ID" value="NZ_FRFD01000019.1"/>
</dbReference>
<keyword evidence="3" id="KW-1185">Reference proteome</keyword>
<organism evidence="2 3">
    <name type="scientific">Anaerocolumna xylanovorans DSM 12503</name>
    <dbReference type="NCBI Taxonomy" id="1121345"/>
    <lineage>
        <taxon>Bacteria</taxon>
        <taxon>Bacillati</taxon>
        <taxon>Bacillota</taxon>
        <taxon>Clostridia</taxon>
        <taxon>Lachnospirales</taxon>
        <taxon>Lachnospiraceae</taxon>
        <taxon>Anaerocolumna</taxon>
    </lineage>
</organism>
<feature type="transmembrane region" description="Helical" evidence="1">
    <location>
        <begin position="78"/>
        <end position="102"/>
    </location>
</feature>
<keyword evidence="1" id="KW-1133">Transmembrane helix</keyword>
<protein>
    <submittedName>
        <fullName evidence="2">Uncharacterized protein</fullName>
    </submittedName>
</protein>
<gene>
    <name evidence="2" type="ORF">SAMN02745217_04680</name>
</gene>
<dbReference type="STRING" id="1121345.SAMN02745217_04680"/>
<keyword evidence="1" id="KW-0812">Transmembrane</keyword>
<dbReference type="EMBL" id="FRFD01000019">
    <property type="protein sequence ID" value="SHO54223.1"/>
    <property type="molecule type" value="Genomic_DNA"/>
</dbReference>
<evidence type="ECO:0000313" key="3">
    <source>
        <dbReference type="Proteomes" id="UP000184612"/>
    </source>
</evidence>
<accession>A0A1M7YNI3</accession>
<evidence type="ECO:0000313" key="2">
    <source>
        <dbReference type="EMBL" id="SHO54223.1"/>
    </source>
</evidence>